<dbReference type="PANTHER" id="PTHR14187:SF5">
    <property type="entry name" value="HEAT SHOCK 70 KDA PROTEIN 12A"/>
    <property type="match status" value="1"/>
</dbReference>
<accession>A0A9N9GCG2</accession>
<evidence type="ECO:0000313" key="5">
    <source>
        <dbReference type="Proteomes" id="UP000789572"/>
    </source>
</evidence>
<dbReference type="SUPFAM" id="SSF53067">
    <property type="entry name" value="Actin-like ATPase domain"/>
    <property type="match status" value="2"/>
</dbReference>
<dbReference type="Pfam" id="PF02263">
    <property type="entry name" value="GBP"/>
    <property type="match status" value="1"/>
</dbReference>
<keyword evidence="2" id="KW-1133">Transmembrane helix</keyword>
<feature type="non-terminal residue" evidence="4">
    <location>
        <position position="1062"/>
    </location>
</feature>
<keyword evidence="2" id="KW-0812">Transmembrane</keyword>
<dbReference type="GO" id="GO:0003924">
    <property type="term" value="F:GTPase activity"/>
    <property type="evidence" value="ECO:0007669"/>
    <property type="project" value="InterPro"/>
</dbReference>
<keyword evidence="2" id="KW-0472">Membrane</keyword>
<dbReference type="InterPro" id="IPR027417">
    <property type="entry name" value="P-loop_NTPase"/>
</dbReference>
<dbReference type="EMBL" id="CAJVPJ010001598">
    <property type="protein sequence ID" value="CAG8597322.1"/>
    <property type="molecule type" value="Genomic_DNA"/>
</dbReference>
<evidence type="ECO:0000313" key="4">
    <source>
        <dbReference type="EMBL" id="CAG8597322.1"/>
    </source>
</evidence>
<dbReference type="InterPro" id="IPR015894">
    <property type="entry name" value="Guanylate-bd_N"/>
</dbReference>
<evidence type="ECO:0000256" key="2">
    <source>
        <dbReference type="SAM" id="Phobius"/>
    </source>
</evidence>
<feature type="coiled-coil region" evidence="1">
    <location>
        <begin position="974"/>
        <end position="1015"/>
    </location>
</feature>
<dbReference type="GO" id="GO:0005525">
    <property type="term" value="F:GTP binding"/>
    <property type="evidence" value="ECO:0007669"/>
    <property type="project" value="InterPro"/>
</dbReference>
<dbReference type="Gene3D" id="3.30.420.40">
    <property type="match status" value="2"/>
</dbReference>
<feature type="transmembrane region" description="Helical" evidence="2">
    <location>
        <begin position="1041"/>
        <end position="1060"/>
    </location>
</feature>
<comment type="caution">
    <text evidence="4">The sequence shown here is derived from an EMBL/GenBank/DDBJ whole genome shotgun (WGS) entry which is preliminary data.</text>
</comment>
<dbReference type="PANTHER" id="PTHR14187">
    <property type="entry name" value="ALPHA KINASE/ELONGATION FACTOR 2 KINASE"/>
    <property type="match status" value="1"/>
</dbReference>
<reference evidence="4" key="1">
    <citation type="submission" date="2021-06" db="EMBL/GenBank/DDBJ databases">
        <authorList>
            <person name="Kallberg Y."/>
            <person name="Tangrot J."/>
            <person name="Rosling A."/>
        </authorList>
    </citation>
    <scope>NUCLEOTIDE SEQUENCE</scope>
    <source>
        <strain evidence="4">IA702</strain>
    </source>
</reference>
<dbReference type="Gene3D" id="3.40.50.300">
    <property type="entry name" value="P-loop containing nucleotide triphosphate hydrolases"/>
    <property type="match status" value="1"/>
</dbReference>
<dbReference type="OrthoDB" id="2963168at2759"/>
<dbReference type="InterPro" id="IPR043129">
    <property type="entry name" value="ATPase_NBD"/>
</dbReference>
<keyword evidence="5" id="KW-1185">Reference proteome</keyword>
<name>A0A9N9GCG2_9GLOM</name>
<evidence type="ECO:0000259" key="3">
    <source>
        <dbReference type="Pfam" id="PF02263"/>
    </source>
</evidence>
<dbReference type="Proteomes" id="UP000789572">
    <property type="component" value="Unassembled WGS sequence"/>
</dbReference>
<evidence type="ECO:0000256" key="1">
    <source>
        <dbReference type="SAM" id="Coils"/>
    </source>
</evidence>
<proteinExistence type="predicted"/>
<organism evidence="4 5">
    <name type="scientific">Paraglomus occultum</name>
    <dbReference type="NCBI Taxonomy" id="144539"/>
    <lineage>
        <taxon>Eukaryota</taxon>
        <taxon>Fungi</taxon>
        <taxon>Fungi incertae sedis</taxon>
        <taxon>Mucoromycota</taxon>
        <taxon>Glomeromycotina</taxon>
        <taxon>Glomeromycetes</taxon>
        <taxon>Paraglomerales</taxon>
        <taxon>Paraglomeraceae</taxon>
        <taxon>Paraglomus</taxon>
    </lineage>
</organism>
<sequence>EHIMALSKVKVVVGIVSLKRHAHRRVQRQNDKLIVLVHGKGGIAFAYKDDARQIEVNDKWPSRPGYLKTNTALLYDESWNVLKWGAAAYLGRPRAKDAERARQLKPVELFKLHLGDIQPEEKPQLPPGLDFKKAISDYLAELWQCTKEILEKRWPTVSMSEEVLKILTIPAEFNENTKAVMRNCAANAGIIDHVDSPLLEFTTEPEAAAIDCLAKVEDHYDLEPGDSFLIVDCGGGTIDLTIRTLLQGKRISEITERTGGFFGSTHIDRAFSLYLARKVNLAAFRELKDNYYYQYQQIIRNFCEKAKIPFNGDEDEFEPYSLDIDRTCPALKTIMKQMNVPEVEQLEDDKWTIDVEFEEIKEFFDKTIVQILGLIEQQLASAKCRVSAMFLVGGFGESQYLLSKIRENFSDRVPTIAVPAQPIIAIARGAVAYGLDMRVVQTRVLKWTYGIEVSCPWQPGDPPHRRSRDGLQQTFQRLAKRGTQVSVDEDFPIDLKPTHGAQTEMHFPIYYTSKDDSKYCDDLEMRRLGLLTIDLPATHDESERTVEFRLIFGQMELKAAAKIKRTDRTCHAGIDDPEQDYRWAVKLFILCLVISSTFVYNIQGIIERDDIGRLFLMSDLSKHISPPKDTKYLPHLVILLRDFHLKVPPDIRGHFMNQLTAVNRDAAETVKKSFADFDVFPLSHPCRLQEDLHRLSSLPPSKLDSTFIDQAILAINSIFASLSPKYISATTMTGLSYAKFLEACIDKMNDPTNSGELSIPSEYESVAIYISHKVTKSSLTLYKAKMNLYLRERGGTALIWEEFIEVHAMAFKDAHLALLKKLIGTAAQIKKFEKAFFDKIESHKKKYQKENSKGLYKMNEVIAKKCWHRATSGLMINSRMTESTFKSIILEFESDYGLSLLKCPEAAQVLTDFRKTHYHELREQLLRLGAITPETVRQQTERERLESELLSMVVEGGTLRTNLDLTKKEAGLINLQFKQKIEQLEDNIKQQDVSKKNLKATIEEHKTVVEAVEKEQQTKINGDEQRVLTKRQRYMRRAEEALTVIGTIAGIVGSLATIFIHH</sequence>
<keyword evidence="1" id="KW-0175">Coiled coil</keyword>
<protein>
    <submittedName>
        <fullName evidence="4">8382_t:CDS:1</fullName>
    </submittedName>
</protein>
<gene>
    <name evidence="4" type="ORF">POCULU_LOCUS7281</name>
</gene>
<dbReference type="AlphaFoldDB" id="A0A9N9GCG2"/>
<feature type="domain" description="Guanylate-binding protein N-terminal" evidence="3">
    <location>
        <begin position="573"/>
        <end position="720"/>
    </location>
</feature>
<dbReference type="Gene3D" id="3.90.640.10">
    <property type="entry name" value="Actin, Chain A, domain 4"/>
    <property type="match status" value="1"/>
</dbReference>